<gene>
    <name evidence="2" type="ORF">C1J01_21095</name>
</gene>
<keyword evidence="1" id="KW-0472">Membrane</keyword>
<feature type="transmembrane region" description="Helical" evidence="1">
    <location>
        <begin position="57"/>
        <end position="79"/>
    </location>
</feature>
<evidence type="ECO:0000313" key="3">
    <source>
        <dbReference type="Proteomes" id="UP000249304"/>
    </source>
</evidence>
<accession>A0A2W2EHN3</accession>
<organism evidence="2 3">
    <name type="scientific">Nonomuraea aridisoli</name>
    <dbReference type="NCBI Taxonomy" id="2070368"/>
    <lineage>
        <taxon>Bacteria</taxon>
        <taxon>Bacillati</taxon>
        <taxon>Actinomycetota</taxon>
        <taxon>Actinomycetes</taxon>
        <taxon>Streptosporangiales</taxon>
        <taxon>Streptosporangiaceae</taxon>
        <taxon>Nonomuraea</taxon>
    </lineage>
</organism>
<proteinExistence type="predicted"/>
<dbReference type="AlphaFoldDB" id="A0A2W2EHN3"/>
<feature type="transmembrane region" description="Helical" evidence="1">
    <location>
        <begin position="125"/>
        <end position="146"/>
    </location>
</feature>
<dbReference type="EMBL" id="POUD01000085">
    <property type="protein sequence ID" value="PZG16399.1"/>
    <property type="molecule type" value="Genomic_DNA"/>
</dbReference>
<protein>
    <submittedName>
        <fullName evidence="2">Uncharacterized protein</fullName>
    </submittedName>
</protein>
<feature type="transmembrane region" description="Helical" evidence="1">
    <location>
        <begin position="25"/>
        <end position="45"/>
    </location>
</feature>
<keyword evidence="1" id="KW-0812">Transmembrane</keyword>
<evidence type="ECO:0000313" key="2">
    <source>
        <dbReference type="EMBL" id="PZG16399.1"/>
    </source>
</evidence>
<comment type="caution">
    <text evidence="2">The sequence shown here is derived from an EMBL/GenBank/DDBJ whole genome shotgun (WGS) entry which is preliminary data.</text>
</comment>
<evidence type="ECO:0000256" key="1">
    <source>
        <dbReference type="SAM" id="Phobius"/>
    </source>
</evidence>
<dbReference type="Proteomes" id="UP000249304">
    <property type="component" value="Unassembled WGS sequence"/>
</dbReference>
<reference evidence="2 3" key="1">
    <citation type="submission" date="2018-01" db="EMBL/GenBank/DDBJ databases">
        <title>Draft genome sequence of Nonomuraea sp. KC333.</title>
        <authorList>
            <person name="Sahin N."/>
            <person name="Saygin H."/>
            <person name="Ay H."/>
        </authorList>
    </citation>
    <scope>NUCLEOTIDE SEQUENCE [LARGE SCALE GENOMIC DNA]</scope>
    <source>
        <strain evidence="2 3">KC333</strain>
    </source>
</reference>
<feature type="transmembrane region" description="Helical" evidence="1">
    <location>
        <begin position="152"/>
        <end position="172"/>
    </location>
</feature>
<dbReference type="RefSeq" id="WP_111180713.1">
    <property type="nucleotide sequence ID" value="NZ_POUD01000085.1"/>
</dbReference>
<dbReference type="OrthoDB" id="135515at85012"/>
<feature type="transmembrane region" description="Helical" evidence="1">
    <location>
        <begin position="91"/>
        <end position="113"/>
    </location>
</feature>
<name>A0A2W2EHN3_9ACTN</name>
<keyword evidence="3" id="KW-1185">Reference proteome</keyword>
<sequence length="183" mass="18693">MLSTACLSAGVRAVAGVPAAGDRPYAVVEAAVFLLLAVFFAGLALGFTLEHPLAGRLWLAAAPITSATVAAYGGLLLSGAHPASGSRLADVVQAFVQFATAPGVSAGWAVFLLRHTGRHRSALGLIIVCELMFVAVVGAGIVLAVVSRGQQSGVLIMLLVLIGLAVLVRGANRLKSLARIFRV</sequence>
<keyword evidence="1" id="KW-1133">Transmembrane helix</keyword>